<dbReference type="AlphaFoldDB" id="A0A366MUA5"/>
<dbReference type="InterPro" id="IPR050181">
    <property type="entry name" value="Cold_shock_domain"/>
</dbReference>
<name>A0A366MUA5_9BACT</name>
<dbReference type="OrthoDB" id="9800919at2"/>
<evidence type="ECO:0000256" key="2">
    <source>
        <dbReference type="ARBA" id="ARBA00022490"/>
    </source>
</evidence>
<dbReference type="PRINTS" id="PR00050">
    <property type="entry name" value="COLDSHOCK"/>
</dbReference>
<dbReference type="EMBL" id="PDKB01000007">
    <property type="protein sequence ID" value="RBQ29200.1"/>
    <property type="molecule type" value="Genomic_DNA"/>
</dbReference>
<gene>
    <name evidence="4" type="ORF">CRU91_05050</name>
</gene>
<dbReference type="SMART" id="SM00357">
    <property type="entry name" value="CSP"/>
    <property type="match status" value="1"/>
</dbReference>
<accession>A0A366MUA5</accession>
<comment type="caution">
    <text evidence="4">The sequence shown here is derived from an EMBL/GenBank/DDBJ whole genome shotgun (WGS) entry which is preliminary data.</text>
</comment>
<dbReference type="Pfam" id="PF00313">
    <property type="entry name" value="CSD"/>
    <property type="match status" value="1"/>
</dbReference>
<dbReference type="InterPro" id="IPR011129">
    <property type="entry name" value="CSD"/>
</dbReference>
<dbReference type="GO" id="GO:0005829">
    <property type="term" value="C:cytosol"/>
    <property type="evidence" value="ECO:0007669"/>
    <property type="project" value="UniProtKB-ARBA"/>
</dbReference>
<dbReference type="GO" id="GO:0003676">
    <property type="term" value="F:nucleic acid binding"/>
    <property type="evidence" value="ECO:0007669"/>
    <property type="project" value="InterPro"/>
</dbReference>
<dbReference type="PIRSF" id="PIRSF002599">
    <property type="entry name" value="Cold_shock_A"/>
    <property type="match status" value="1"/>
</dbReference>
<dbReference type="SUPFAM" id="SSF50249">
    <property type="entry name" value="Nucleic acid-binding proteins"/>
    <property type="match status" value="1"/>
</dbReference>
<dbReference type="Gene3D" id="2.40.50.140">
    <property type="entry name" value="Nucleic acid-binding proteins"/>
    <property type="match status" value="1"/>
</dbReference>
<evidence type="ECO:0000313" key="4">
    <source>
        <dbReference type="EMBL" id="RBQ29200.1"/>
    </source>
</evidence>
<proteinExistence type="predicted"/>
<dbReference type="CDD" id="cd04458">
    <property type="entry name" value="CSP_CDS"/>
    <property type="match status" value="1"/>
</dbReference>
<dbReference type="InterPro" id="IPR012340">
    <property type="entry name" value="NA-bd_OB-fold"/>
</dbReference>
<organism evidence="4 5">
    <name type="scientific">Aliarcobacter vitoriensis</name>
    <dbReference type="NCBI Taxonomy" id="2011099"/>
    <lineage>
        <taxon>Bacteria</taxon>
        <taxon>Pseudomonadati</taxon>
        <taxon>Campylobacterota</taxon>
        <taxon>Epsilonproteobacteria</taxon>
        <taxon>Campylobacterales</taxon>
        <taxon>Arcobacteraceae</taxon>
        <taxon>Aliarcobacter</taxon>
    </lineage>
</organism>
<evidence type="ECO:0000256" key="1">
    <source>
        <dbReference type="ARBA" id="ARBA00004496"/>
    </source>
</evidence>
<sequence>MANQNIGTVKWFNTDKGFGFIQLENSTDEFFVHHSEINSSGYGRSSLSDGQKVSFEIGKNDKGPQAKNVSAI</sequence>
<evidence type="ECO:0000259" key="3">
    <source>
        <dbReference type="PROSITE" id="PS51857"/>
    </source>
</evidence>
<feature type="domain" description="CSD" evidence="3">
    <location>
        <begin position="4"/>
        <end position="71"/>
    </location>
</feature>
<dbReference type="RefSeq" id="WP_113894038.1">
    <property type="nucleotide sequence ID" value="NZ_JANJGA010000008.1"/>
</dbReference>
<evidence type="ECO:0000313" key="5">
    <source>
        <dbReference type="Proteomes" id="UP000252669"/>
    </source>
</evidence>
<keyword evidence="2" id="KW-0963">Cytoplasm</keyword>
<keyword evidence="5" id="KW-1185">Reference proteome</keyword>
<dbReference type="PROSITE" id="PS51857">
    <property type="entry name" value="CSD_2"/>
    <property type="match status" value="1"/>
</dbReference>
<reference evidence="4 5" key="1">
    <citation type="submission" date="2017-10" db="EMBL/GenBank/DDBJ databases">
        <title>Genomics of the genus Arcobacter.</title>
        <authorList>
            <person name="Perez-Cataluna A."/>
            <person name="Figueras M.J."/>
        </authorList>
    </citation>
    <scope>NUCLEOTIDE SEQUENCE [LARGE SCALE GENOMIC DNA]</scope>
    <source>
        <strain evidence="4 5">CECT 9230</strain>
    </source>
</reference>
<dbReference type="InterPro" id="IPR002059">
    <property type="entry name" value="CSP_DNA-bd"/>
</dbReference>
<comment type="subcellular location">
    <subcellularLocation>
        <location evidence="1">Cytoplasm</location>
    </subcellularLocation>
</comment>
<dbReference type="InterPro" id="IPR012156">
    <property type="entry name" value="Cold_shock_CspA"/>
</dbReference>
<protein>
    <submittedName>
        <fullName evidence="4">Cold-shock protein</fullName>
    </submittedName>
</protein>
<dbReference type="Proteomes" id="UP000252669">
    <property type="component" value="Unassembled WGS sequence"/>
</dbReference>
<dbReference type="PANTHER" id="PTHR11544">
    <property type="entry name" value="COLD SHOCK DOMAIN CONTAINING PROTEINS"/>
    <property type="match status" value="1"/>
</dbReference>